<evidence type="ECO:0000313" key="3">
    <source>
        <dbReference type="EMBL" id="KAG0120335.1"/>
    </source>
</evidence>
<evidence type="ECO:0000313" key="4">
    <source>
        <dbReference type="EMBL" id="KAI1230780.1"/>
    </source>
</evidence>
<proteinExistence type="predicted"/>
<comment type="caution">
    <text evidence="3">The sequence shown here is derived from an EMBL/GenBank/DDBJ whole genome shotgun (WGS) entry which is preliminary data.</text>
</comment>
<dbReference type="PANTHER" id="PTHR46104:SF1">
    <property type="entry name" value="GENE 9195-RELATED"/>
    <property type="match status" value="1"/>
</dbReference>
<gene>
    <name evidence="4" type="ORF">IHE44_0008661</name>
    <name evidence="3" type="ORF">IHE44_012712</name>
</gene>
<dbReference type="Gene3D" id="2.10.50.10">
    <property type="entry name" value="Tumor Necrosis Factor Receptor, subunit A, domain 2"/>
    <property type="match status" value="2"/>
</dbReference>
<reference evidence="4 5" key="2">
    <citation type="journal article" date="2021" name="J. Hered.">
        <title>Feather Gene Expression Elucidates the Developmental Basis of Plumage Iridescence in African Starlings.</title>
        <authorList>
            <person name="Rubenstein D.R."/>
            <person name="Corvelo A."/>
            <person name="MacManes M.D."/>
            <person name="Maia R."/>
            <person name="Narzisi G."/>
            <person name="Rousaki A."/>
            <person name="Vandenabeele P."/>
            <person name="Shawkey M.D."/>
            <person name="Solomon J."/>
        </authorList>
    </citation>
    <scope>NUCLEOTIDE SEQUENCE [LARGE SCALE GENOMIC DNA]</scope>
    <source>
        <strain evidence="4">SS15</strain>
    </source>
</reference>
<organism evidence="3">
    <name type="scientific">Lamprotornis superbus</name>
    <dbReference type="NCBI Taxonomy" id="245042"/>
    <lineage>
        <taxon>Eukaryota</taxon>
        <taxon>Metazoa</taxon>
        <taxon>Chordata</taxon>
        <taxon>Craniata</taxon>
        <taxon>Vertebrata</taxon>
        <taxon>Euteleostomi</taxon>
        <taxon>Archelosauria</taxon>
        <taxon>Archosauria</taxon>
        <taxon>Dinosauria</taxon>
        <taxon>Saurischia</taxon>
        <taxon>Theropoda</taxon>
        <taxon>Coelurosauria</taxon>
        <taxon>Aves</taxon>
        <taxon>Neognathae</taxon>
        <taxon>Neoaves</taxon>
        <taxon>Telluraves</taxon>
        <taxon>Australaves</taxon>
        <taxon>Passeriformes</taxon>
        <taxon>Sturnidae</taxon>
        <taxon>Lamprotornis</taxon>
    </lineage>
</organism>
<dbReference type="PANTHER" id="PTHR46104">
    <property type="entry name" value="GENE 9195-RELATED-RELATED"/>
    <property type="match status" value="1"/>
</dbReference>
<dbReference type="Proteomes" id="UP000618051">
    <property type="component" value="Unassembled WGS sequence"/>
</dbReference>
<evidence type="ECO:0000313" key="5">
    <source>
        <dbReference type="Proteomes" id="UP000618051"/>
    </source>
</evidence>
<feature type="region of interest" description="Disordered" evidence="1">
    <location>
        <begin position="755"/>
        <end position="778"/>
    </location>
</feature>
<protein>
    <submittedName>
        <fullName evidence="3">Uncharacterized protein</fullName>
    </submittedName>
</protein>
<accession>A0A835NU93</accession>
<sequence length="1081" mass="117641">MRIQPGAKSLQECDPCSPGYYCPDPVQTGLPNIQGIPCKPGYECPAGSVNPKPCRPGSYCGAVTGEPPLCPAGYHCPEGSWTYTSPEQLCVFPYYCPPGSAHPVPCEGGHMALSLPGLRGSAERFCRVCAAGMFRSDPLISEPCQPCPAGFTCPPGSDSYHEQPCPRGYYCPALSPAPLPCPPGTYGSSHLAKHPGDCQACPAGTFNHLPAQAACFPCGSSSSSQPDASCICQAGYVYYDERGKKDSDSNSDQDCRPQVDELCAPGQVRLASTRRCTIPERHDCAPACGPAGGELHAQLGICHCKQYISAEELCDQLCLLRAPRISLGFGSHRELLLRMGEGQVRELSNVLGPDEHVQSSQRVHLVLFSPQGVLGFIVSSTEVLDAFLTGDFSWDQLLQKGHRAQRSSPKESQALPLIPNPVVCLQAGDTILFQLSINSQARASSHFPVYQKQHLYNNNPGWDFGAFRRLQHLVQETQLNISWFAHVFLEPGTFVFRDSSVQEHFLIVTVKEANLARHGILKQRDLNLAPNWAAITAILFVLGFLVVVLTTLAIVFQPASPKISPLKSWKPRWRSLGEPHIPPEYILLKDSLNFYQMLGPRGSGEDAGSGEKGAVPSAENSFAPRLLEDFSVRTLYDKLEDQNLHLASQLAKHRMDVLVFHNGVSQSIQSLMDTVQALDWEALKTFSRQGVCGQKAAEQSWAAVGAELRDGHWNFQPGAPWQEVTELMRALEVLLGNTPDRNRAANPEMELRMQAQAAVGAAPSQHSLESENKSEGQDPELPQLWELFSRKDDFSSLPFSSLPGHEEHGSDLHLVYLTELEVEGLVAASPLAKTLCEIKEALVNLQQPSAPDMFITVLHGEPRVLGMAFASGAREVRADNGAVVNKEVKVWVKGFHQLGSGPFGQLELFSQSLEHQTVQAAGPTSSCPTQVSTLGREVLLLLPAVLPCNDLSCPGQKFPFWQQNLLAVAAASIAEVLSRIFQQGMILELPTHNVRAQVDEEDGDGANGHWDAGNDVDEEGAELSNVLAILPYSPLKTQSDRDNPWPGYSSKARQSSPGAVSAAGICSAWTESRQRLWQSVR</sequence>
<dbReference type="AlphaFoldDB" id="A0A835NU93"/>
<dbReference type="SMART" id="SM01411">
    <property type="entry name" value="Ephrin_rec_like"/>
    <property type="match status" value="3"/>
</dbReference>
<keyword evidence="2" id="KW-0472">Membrane</keyword>
<reference evidence="4" key="3">
    <citation type="submission" date="2022-01" db="EMBL/GenBank/DDBJ databases">
        <authorList>
            <person name="Rubenstein D.R."/>
        </authorList>
    </citation>
    <scope>NUCLEOTIDE SEQUENCE</scope>
    <source>
        <strain evidence="4">SS15</strain>
        <tissue evidence="4">Liver</tissue>
    </source>
</reference>
<reference evidence="3" key="1">
    <citation type="submission" date="2020-10" db="EMBL/GenBank/DDBJ databases">
        <title>Feather gene expression reveals the developmental basis of iridescence in African starlings.</title>
        <authorList>
            <person name="Rubenstein D.R."/>
        </authorList>
    </citation>
    <scope>NUCLEOTIDE SEQUENCE</scope>
    <source>
        <strain evidence="3">SS15</strain>
        <tissue evidence="3">Liver</tissue>
    </source>
</reference>
<dbReference type="OrthoDB" id="439917at2759"/>
<evidence type="ECO:0000256" key="2">
    <source>
        <dbReference type="SAM" id="Phobius"/>
    </source>
</evidence>
<dbReference type="EMBL" id="JADDUC010000064">
    <property type="protein sequence ID" value="KAG0120335.1"/>
    <property type="molecule type" value="Genomic_DNA"/>
</dbReference>
<keyword evidence="2" id="KW-0812">Transmembrane</keyword>
<feature type="region of interest" description="Disordered" evidence="1">
    <location>
        <begin position="1037"/>
        <end position="1059"/>
    </location>
</feature>
<name>A0A835NU93_9PASS</name>
<keyword evidence="2" id="KW-1133">Transmembrane helix</keyword>
<keyword evidence="5" id="KW-1185">Reference proteome</keyword>
<evidence type="ECO:0000256" key="1">
    <source>
        <dbReference type="SAM" id="MobiDB-lite"/>
    </source>
</evidence>
<dbReference type="EMBL" id="JADDUC020000029">
    <property type="protein sequence ID" value="KAI1230780.1"/>
    <property type="molecule type" value="Genomic_DNA"/>
</dbReference>
<feature type="transmembrane region" description="Helical" evidence="2">
    <location>
        <begin position="532"/>
        <end position="556"/>
    </location>
</feature>